<comment type="subcellular location">
    <subcellularLocation>
        <location evidence="1">Membrane</location>
        <topology evidence="1">Multi-pass membrane protein</topology>
    </subcellularLocation>
</comment>
<dbReference type="GO" id="GO:0005789">
    <property type="term" value="C:endoplasmic reticulum membrane"/>
    <property type="evidence" value="ECO:0007669"/>
    <property type="project" value="TreeGrafter"/>
</dbReference>
<dbReference type="WBParaSite" id="Hba_19243">
    <property type="protein sequence ID" value="Hba_19243"/>
    <property type="gene ID" value="Hba_19243"/>
</dbReference>
<sequence length="79" mass="8722">MSTVSGLLDGTGSAGSAIGQLFIPFIQDTLGWKSVFYLFMSLNSLAIICIMKRCILDLKSLRIYRAERAPLLIDGEHED</sequence>
<evidence type="ECO:0000256" key="2">
    <source>
        <dbReference type="ARBA" id="ARBA00022692"/>
    </source>
</evidence>
<keyword evidence="6" id="KW-1185">Reference proteome</keyword>
<proteinExistence type="predicted"/>
<evidence type="ECO:0000313" key="6">
    <source>
        <dbReference type="Proteomes" id="UP000095283"/>
    </source>
</evidence>
<evidence type="ECO:0000256" key="5">
    <source>
        <dbReference type="SAM" id="Phobius"/>
    </source>
</evidence>
<dbReference type="InterPro" id="IPR036259">
    <property type="entry name" value="MFS_trans_sf"/>
</dbReference>
<organism evidence="6 7">
    <name type="scientific">Heterorhabditis bacteriophora</name>
    <name type="common">Entomopathogenic nematode worm</name>
    <dbReference type="NCBI Taxonomy" id="37862"/>
    <lineage>
        <taxon>Eukaryota</taxon>
        <taxon>Metazoa</taxon>
        <taxon>Ecdysozoa</taxon>
        <taxon>Nematoda</taxon>
        <taxon>Chromadorea</taxon>
        <taxon>Rhabditida</taxon>
        <taxon>Rhabditina</taxon>
        <taxon>Rhabditomorpha</taxon>
        <taxon>Strongyloidea</taxon>
        <taxon>Heterorhabditidae</taxon>
        <taxon>Heterorhabditis</taxon>
    </lineage>
</organism>
<dbReference type="PANTHER" id="PTHR43184:SF2">
    <property type="entry name" value="MAJOR FACILITATOR SUPERFAMILY (MFS) PROFILE DOMAIN-CONTAINING PROTEIN"/>
    <property type="match status" value="1"/>
</dbReference>
<reference evidence="7" key="1">
    <citation type="submission" date="2016-11" db="UniProtKB">
        <authorList>
            <consortium name="WormBaseParasite"/>
        </authorList>
    </citation>
    <scope>IDENTIFICATION</scope>
</reference>
<keyword evidence="3 5" id="KW-1133">Transmembrane helix</keyword>
<accession>A0A1I7XP39</accession>
<keyword evidence="2 5" id="KW-0812">Transmembrane</keyword>
<feature type="transmembrane region" description="Helical" evidence="5">
    <location>
        <begin position="35"/>
        <end position="55"/>
    </location>
</feature>
<evidence type="ECO:0000256" key="3">
    <source>
        <dbReference type="ARBA" id="ARBA00022989"/>
    </source>
</evidence>
<evidence type="ECO:0000313" key="7">
    <source>
        <dbReference type="WBParaSite" id="Hba_19243"/>
    </source>
</evidence>
<keyword evidence="4 5" id="KW-0472">Membrane</keyword>
<name>A0A1I7XP39_HETBA</name>
<dbReference type="AlphaFoldDB" id="A0A1I7XP39"/>
<dbReference type="SUPFAM" id="SSF103473">
    <property type="entry name" value="MFS general substrate transporter"/>
    <property type="match status" value="1"/>
</dbReference>
<evidence type="ECO:0000256" key="1">
    <source>
        <dbReference type="ARBA" id="ARBA00004141"/>
    </source>
</evidence>
<evidence type="ECO:0000256" key="4">
    <source>
        <dbReference type="ARBA" id="ARBA00023136"/>
    </source>
</evidence>
<protein>
    <submittedName>
        <fullName evidence="7">MFS domain-containing protein</fullName>
    </submittedName>
</protein>
<dbReference type="Proteomes" id="UP000095283">
    <property type="component" value="Unplaced"/>
</dbReference>
<dbReference type="PANTHER" id="PTHR43184">
    <property type="entry name" value="MAJOR FACILITATOR SUPERFAMILY TRANSPORTER 16, ISOFORM B"/>
    <property type="match status" value="1"/>
</dbReference>
<dbReference type="Gene3D" id="1.20.1250.20">
    <property type="entry name" value="MFS general substrate transporter like domains"/>
    <property type="match status" value="1"/>
</dbReference>